<gene>
    <name evidence="9" type="ORF">GCM10011378_35470</name>
</gene>
<evidence type="ECO:0000313" key="10">
    <source>
        <dbReference type="Proteomes" id="UP000601361"/>
    </source>
</evidence>
<dbReference type="PROSITE" id="PS00761">
    <property type="entry name" value="SPASE_I_3"/>
    <property type="match status" value="1"/>
</dbReference>
<evidence type="ECO:0000256" key="3">
    <source>
        <dbReference type="ARBA" id="ARBA00013208"/>
    </source>
</evidence>
<dbReference type="InterPro" id="IPR000223">
    <property type="entry name" value="Pept_S26A_signal_pept_1"/>
</dbReference>
<dbReference type="SUPFAM" id="SSF51306">
    <property type="entry name" value="LexA/Signal peptidase"/>
    <property type="match status" value="1"/>
</dbReference>
<evidence type="ECO:0000256" key="1">
    <source>
        <dbReference type="ARBA" id="ARBA00000677"/>
    </source>
</evidence>
<protein>
    <recommendedName>
        <fullName evidence="4 6">Signal peptidase I</fullName>
        <ecNumber evidence="3 6">3.4.21.89</ecNumber>
    </recommendedName>
</protein>
<dbReference type="NCBIfam" id="TIGR02227">
    <property type="entry name" value="sigpep_I_bact"/>
    <property type="match status" value="2"/>
</dbReference>
<evidence type="ECO:0000313" key="9">
    <source>
        <dbReference type="EMBL" id="GGG56175.1"/>
    </source>
</evidence>
<feature type="region of interest" description="Disordered" evidence="7">
    <location>
        <begin position="1"/>
        <end position="25"/>
    </location>
</feature>
<evidence type="ECO:0000256" key="2">
    <source>
        <dbReference type="ARBA" id="ARBA00009370"/>
    </source>
</evidence>
<feature type="domain" description="Peptidase S26" evidence="8">
    <location>
        <begin position="338"/>
        <end position="380"/>
    </location>
</feature>
<dbReference type="EC" id="3.4.21.89" evidence="3 6"/>
<sequence length="402" mass="45807">MAVQSWEKYLEKNKPASAPPVGEPKKRKSVVREWGDAILFAVVAATLIRWATFEAYTIPTPSMEHSLLVGDYLFVSKLHYGPRTPQTPLQVPLTHQTIWGTSLKSYSDLIQLPSYRLPGFSEVKNNDVVVFNVPFEAEHPADLRTNYIKRCIAIAGDVLEIKQGQVFVNGKQAATYPEMQSSYFLQVPQPNDDLADAFKRFGVWEQSSPDGMPFQMQTAQYGLGYEVHMTRAAYDYFKQQPYIKGIIDLKTPVGQPERQQVFPNNPDSPYSQPLAAPPFPTWNKDNYGPLQIPKEGQTVQLTPQNSPIYQKIILRYEHNEGMSVDASGQILQNGQPLKSYTFKQNYYFMMGDNRHNSLDSRFWGFVPEDHIVGKAVLIWMSVDPTASFAQKIRWNRLFDLVN</sequence>
<keyword evidence="5 6" id="KW-0378">Hydrolase</keyword>
<dbReference type="RefSeq" id="WP_188559203.1">
    <property type="nucleotide sequence ID" value="NZ_BMGS01000010.1"/>
</dbReference>
<proteinExistence type="inferred from homology"/>
<name>A0ABQ1X3I9_9BACT</name>
<dbReference type="Gene3D" id="2.10.109.10">
    <property type="entry name" value="Umud Fragment, subunit A"/>
    <property type="match status" value="2"/>
</dbReference>
<comment type="catalytic activity">
    <reaction evidence="1 6">
        <text>Cleavage of hydrophobic, N-terminal signal or leader sequences from secreted and periplasmic proteins.</text>
        <dbReference type="EC" id="3.4.21.89"/>
    </reaction>
</comment>
<dbReference type="Proteomes" id="UP000601361">
    <property type="component" value="Unassembled WGS sequence"/>
</dbReference>
<dbReference type="InterPro" id="IPR019758">
    <property type="entry name" value="Pept_S26A_signal_pept_1_CS"/>
</dbReference>
<dbReference type="InterPro" id="IPR036286">
    <property type="entry name" value="LexA/Signal_pep-like_sf"/>
</dbReference>
<keyword evidence="6" id="KW-0645">Protease</keyword>
<evidence type="ECO:0000256" key="5">
    <source>
        <dbReference type="ARBA" id="ARBA00022801"/>
    </source>
</evidence>
<dbReference type="CDD" id="cd06530">
    <property type="entry name" value="S26_SPase_I"/>
    <property type="match status" value="2"/>
</dbReference>
<feature type="domain" description="Peptidase S26" evidence="8">
    <location>
        <begin position="32"/>
        <end position="181"/>
    </location>
</feature>
<dbReference type="PANTHER" id="PTHR43390:SF1">
    <property type="entry name" value="CHLOROPLAST PROCESSING PEPTIDASE"/>
    <property type="match status" value="1"/>
</dbReference>
<evidence type="ECO:0000259" key="8">
    <source>
        <dbReference type="Pfam" id="PF10502"/>
    </source>
</evidence>
<organism evidence="9 10">
    <name type="scientific">Hymenobacter glacieicola</name>
    <dbReference type="NCBI Taxonomy" id="1562124"/>
    <lineage>
        <taxon>Bacteria</taxon>
        <taxon>Pseudomonadati</taxon>
        <taxon>Bacteroidota</taxon>
        <taxon>Cytophagia</taxon>
        <taxon>Cytophagales</taxon>
        <taxon>Hymenobacteraceae</taxon>
        <taxon>Hymenobacter</taxon>
    </lineage>
</organism>
<evidence type="ECO:0000256" key="7">
    <source>
        <dbReference type="SAM" id="MobiDB-lite"/>
    </source>
</evidence>
<comment type="similarity">
    <text evidence="2 6">Belongs to the peptidase S26 family.</text>
</comment>
<comment type="caution">
    <text evidence="9">The sequence shown here is derived from an EMBL/GenBank/DDBJ whole genome shotgun (WGS) entry which is preliminary data.</text>
</comment>
<dbReference type="PRINTS" id="PR00727">
    <property type="entry name" value="LEADERPTASE"/>
</dbReference>
<evidence type="ECO:0000256" key="6">
    <source>
        <dbReference type="RuleBase" id="RU362042"/>
    </source>
</evidence>
<dbReference type="EMBL" id="BMGS01000010">
    <property type="protein sequence ID" value="GGG56175.1"/>
    <property type="molecule type" value="Genomic_DNA"/>
</dbReference>
<dbReference type="Pfam" id="PF10502">
    <property type="entry name" value="Peptidase_S26"/>
    <property type="match status" value="2"/>
</dbReference>
<evidence type="ECO:0000256" key="4">
    <source>
        <dbReference type="ARBA" id="ARBA00019232"/>
    </source>
</evidence>
<keyword evidence="10" id="KW-1185">Reference proteome</keyword>
<dbReference type="InterPro" id="IPR019533">
    <property type="entry name" value="Peptidase_S26"/>
</dbReference>
<comment type="subcellular location">
    <subcellularLocation>
        <location evidence="6">Membrane</location>
        <topology evidence="6">Single-pass type II membrane protein</topology>
    </subcellularLocation>
</comment>
<reference evidence="10" key="1">
    <citation type="journal article" date="2019" name="Int. J. Syst. Evol. Microbiol.">
        <title>The Global Catalogue of Microorganisms (GCM) 10K type strain sequencing project: providing services to taxonomists for standard genome sequencing and annotation.</title>
        <authorList>
            <consortium name="The Broad Institute Genomics Platform"/>
            <consortium name="The Broad Institute Genome Sequencing Center for Infectious Disease"/>
            <person name="Wu L."/>
            <person name="Ma J."/>
        </authorList>
    </citation>
    <scope>NUCLEOTIDE SEQUENCE [LARGE SCALE GENOMIC DNA]</scope>
    <source>
        <strain evidence="10">CGMCC 1.12990</strain>
    </source>
</reference>
<accession>A0ABQ1X3I9</accession>
<dbReference type="PANTHER" id="PTHR43390">
    <property type="entry name" value="SIGNAL PEPTIDASE I"/>
    <property type="match status" value="1"/>
</dbReference>